<sequence>MAGLWKCAPQEILCQIFSHLSLKDRHAVAQVCLDWASAVFDYSVWYSTEISCDSVDDNVLLYQVLGHIKHLTILFDQSVELNRNNVAHVLDSLAMESDRLESLTIICKGENPYFYSGQDILESIRNVCGRDNQIDLHHIDFRKMPITLDDELVMLIAIGNPNLRSLFINNRTLVCNVRPETIKEVLRVCPKLSVLGLFYASLSDDVLMELLKPGRVPLTRLDIFCERWDKYIPVISEARWDALSTRHPSLLVDLVLSFTRPAWKNPDILKKNIPVSTLELNSLNCMANQVRFAARSYNQTLRKLVLQTISTAELNSSLIELSVQCPNLEEIHCNCMVTRDVREAFMVNCPGLKRCTLEVTEEPHLVSNSLTQDKANLVGGLKPHNET</sequence>
<evidence type="ECO:0000256" key="1">
    <source>
        <dbReference type="ARBA" id="ARBA00003437"/>
    </source>
</evidence>
<gene>
    <name evidence="7" type="ORF">NDU88_003461</name>
</gene>
<keyword evidence="8" id="KW-1185">Reference proteome</keyword>
<evidence type="ECO:0000256" key="4">
    <source>
        <dbReference type="ARBA" id="ARBA00070268"/>
    </source>
</evidence>
<evidence type="ECO:0000313" key="8">
    <source>
        <dbReference type="Proteomes" id="UP001066276"/>
    </source>
</evidence>
<dbReference type="Gene3D" id="1.20.1280.50">
    <property type="match status" value="1"/>
</dbReference>
<evidence type="ECO:0000256" key="3">
    <source>
        <dbReference type="ARBA" id="ARBA00062469"/>
    </source>
</evidence>
<evidence type="ECO:0000259" key="6">
    <source>
        <dbReference type="PROSITE" id="PS50181"/>
    </source>
</evidence>
<dbReference type="InterPro" id="IPR036047">
    <property type="entry name" value="F-box-like_dom_sf"/>
</dbReference>
<protein>
    <recommendedName>
        <fullName evidence="4">F-box/LRR-repeat protein 8</fullName>
    </recommendedName>
    <alternativeName>
        <fullName evidence="5">F-box and leucine-rich repeat protein 8</fullName>
    </alternativeName>
</protein>
<dbReference type="Proteomes" id="UP001066276">
    <property type="component" value="Chromosome 12"/>
</dbReference>
<dbReference type="PROSITE" id="PS50181">
    <property type="entry name" value="FBOX"/>
    <property type="match status" value="1"/>
</dbReference>
<dbReference type="PANTHER" id="PTHR20872:SF1">
    <property type="entry name" value="F-BOX DOMAIN-CONTAINING PROTEIN"/>
    <property type="match status" value="1"/>
</dbReference>
<evidence type="ECO:0000256" key="5">
    <source>
        <dbReference type="ARBA" id="ARBA00077971"/>
    </source>
</evidence>
<comment type="function">
    <text evidence="1">Substrate-recognition component of the SCF (SKP1-CUL1-F-box protein)-type E3 ubiquitin ligase complex.</text>
</comment>
<feature type="domain" description="F-box" evidence="6">
    <location>
        <begin position="9"/>
        <end position="48"/>
    </location>
</feature>
<dbReference type="FunFam" id="3.80.10.10:FF:000260">
    <property type="entry name" value="F-box/LRR-repeat protein 8"/>
    <property type="match status" value="1"/>
</dbReference>
<dbReference type="InterPro" id="IPR001810">
    <property type="entry name" value="F-box_dom"/>
</dbReference>
<evidence type="ECO:0000256" key="2">
    <source>
        <dbReference type="ARBA" id="ARBA00022786"/>
    </source>
</evidence>
<dbReference type="Gene3D" id="3.80.10.10">
    <property type="entry name" value="Ribonuclease Inhibitor"/>
    <property type="match status" value="1"/>
</dbReference>
<dbReference type="Pfam" id="PF12937">
    <property type="entry name" value="F-box-like"/>
    <property type="match status" value="1"/>
</dbReference>
<proteinExistence type="predicted"/>
<reference evidence="7" key="1">
    <citation type="journal article" date="2022" name="bioRxiv">
        <title>Sequencing and chromosome-scale assembly of the giantPleurodeles waltlgenome.</title>
        <authorList>
            <person name="Brown T."/>
            <person name="Elewa A."/>
            <person name="Iarovenko S."/>
            <person name="Subramanian E."/>
            <person name="Araus A.J."/>
            <person name="Petzold A."/>
            <person name="Susuki M."/>
            <person name="Suzuki K.-i.T."/>
            <person name="Hayashi T."/>
            <person name="Toyoda A."/>
            <person name="Oliveira C."/>
            <person name="Osipova E."/>
            <person name="Leigh N.D."/>
            <person name="Simon A."/>
            <person name="Yun M.H."/>
        </authorList>
    </citation>
    <scope>NUCLEOTIDE SEQUENCE</scope>
    <source>
        <strain evidence="7">20211129_DDA</strain>
        <tissue evidence="7">Liver</tissue>
    </source>
</reference>
<evidence type="ECO:0000313" key="7">
    <source>
        <dbReference type="EMBL" id="KAJ1083302.1"/>
    </source>
</evidence>
<dbReference type="AlphaFoldDB" id="A0AAV7KX34"/>
<dbReference type="EMBL" id="JANPWB010000016">
    <property type="protein sequence ID" value="KAJ1083302.1"/>
    <property type="molecule type" value="Genomic_DNA"/>
</dbReference>
<organism evidence="7 8">
    <name type="scientific">Pleurodeles waltl</name>
    <name type="common">Iberian ribbed newt</name>
    <dbReference type="NCBI Taxonomy" id="8319"/>
    <lineage>
        <taxon>Eukaryota</taxon>
        <taxon>Metazoa</taxon>
        <taxon>Chordata</taxon>
        <taxon>Craniata</taxon>
        <taxon>Vertebrata</taxon>
        <taxon>Euteleostomi</taxon>
        <taxon>Amphibia</taxon>
        <taxon>Batrachia</taxon>
        <taxon>Caudata</taxon>
        <taxon>Salamandroidea</taxon>
        <taxon>Salamandridae</taxon>
        <taxon>Pleurodelinae</taxon>
        <taxon>Pleurodeles</taxon>
    </lineage>
</organism>
<accession>A0AAV7KX34</accession>
<comment type="caution">
    <text evidence="7">The sequence shown here is derived from an EMBL/GenBank/DDBJ whole genome shotgun (WGS) entry which is preliminary data.</text>
</comment>
<name>A0AAV7KX34_PLEWA</name>
<dbReference type="InterPro" id="IPR032675">
    <property type="entry name" value="LRR_dom_sf"/>
</dbReference>
<dbReference type="SUPFAM" id="SSF52047">
    <property type="entry name" value="RNI-like"/>
    <property type="match status" value="2"/>
</dbReference>
<dbReference type="PANTHER" id="PTHR20872">
    <property type="match status" value="1"/>
</dbReference>
<comment type="subunit">
    <text evidence="3">Directly interacts with SKP1 and CUL1.</text>
</comment>
<dbReference type="SUPFAM" id="SSF81383">
    <property type="entry name" value="F-box domain"/>
    <property type="match status" value="1"/>
</dbReference>
<keyword evidence="2" id="KW-0833">Ubl conjugation pathway</keyword>